<evidence type="ECO:0000256" key="2">
    <source>
        <dbReference type="SAM" id="MobiDB-lite"/>
    </source>
</evidence>
<feature type="domain" description="G8" evidence="3">
    <location>
        <begin position="1461"/>
        <end position="1584"/>
    </location>
</feature>
<evidence type="ECO:0000313" key="4">
    <source>
        <dbReference type="EMBL" id="KAK7468041.1"/>
    </source>
</evidence>
<dbReference type="SUPFAM" id="SSF81296">
    <property type="entry name" value="E set domains"/>
    <property type="match status" value="11"/>
</dbReference>
<dbReference type="Pfam" id="PF10162">
    <property type="entry name" value="G8"/>
    <property type="match status" value="1"/>
</dbReference>
<feature type="non-terminal residue" evidence="4">
    <location>
        <position position="1698"/>
    </location>
</feature>
<dbReference type="EMBL" id="JACVVK020000525">
    <property type="protein sequence ID" value="KAK7468041.1"/>
    <property type="molecule type" value="Genomic_DNA"/>
</dbReference>
<dbReference type="PANTHER" id="PTHR46769">
    <property type="entry name" value="POLYCYSTIC KIDNEY AND HEPATIC DISEASE 1 (AUTOSOMAL RECESSIVE)-LIKE 1"/>
    <property type="match status" value="1"/>
</dbReference>
<dbReference type="InterPro" id="IPR008972">
    <property type="entry name" value="Cupredoxin"/>
</dbReference>
<dbReference type="CDD" id="cd00102">
    <property type="entry name" value="IPT"/>
    <property type="match status" value="2"/>
</dbReference>
<name>A0ABD0JBD8_9CAEN</name>
<evidence type="ECO:0000313" key="5">
    <source>
        <dbReference type="Proteomes" id="UP001519460"/>
    </source>
</evidence>
<accession>A0ABD0JBD8</accession>
<dbReference type="InterPro" id="IPR052387">
    <property type="entry name" value="Fibrocystin"/>
</dbReference>
<keyword evidence="5" id="KW-1185">Reference proteome</keyword>
<dbReference type="CDD" id="cd00603">
    <property type="entry name" value="IPT_PCSR"/>
    <property type="match status" value="4"/>
</dbReference>
<dbReference type="SMART" id="SM00429">
    <property type="entry name" value="IPT"/>
    <property type="match status" value="10"/>
</dbReference>
<dbReference type="SMART" id="SM01225">
    <property type="entry name" value="G8"/>
    <property type="match status" value="1"/>
</dbReference>
<dbReference type="InterPro" id="IPR014756">
    <property type="entry name" value="Ig_E-set"/>
</dbReference>
<dbReference type="Gene3D" id="2.60.40.420">
    <property type="entry name" value="Cupredoxins - blue copper proteins"/>
    <property type="match status" value="1"/>
</dbReference>
<dbReference type="PANTHER" id="PTHR46769:SF2">
    <property type="entry name" value="FIBROCYSTIN-L ISOFORM 2 PRECURSOR-RELATED"/>
    <property type="match status" value="1"/>
</dbReference>
<dbReference type="Proteomes" id="UP001519460">
    <property type="component" value="Unassembled WGS sequence"/>
</dbReference>
<dbReference type="Gene3D" id="2.60.40.10">
    <property type="entry name" value="Immunoglobulins"/>
    <property type="match status" value="10"/>
</dbReference>
<dbReference type="InterPro" id="IPR013783">
    <property type="entry name" value="Ig-like_fold"/>
</dbReference>
<dbReference type="SUPFAM" id="SSF49503">
    <property type="entry name" value="Cupredoxins"/>
    <property type="match status" value="1"/>
</dbReference>
<evidence type="ECO:0000256" key="1">
    <source>
        <dbReference type="ARBA" id="ARBA00022729"/>
    </source>
</evidence>
<protein>
    <recommendedName>
        <fullName evidence="3">G8 domain-containing protein</fullName>
    </recommendedName>
</protein>
<dbReference type="Pfam" id="PF01833">
    <property type="entry name" value="TIG"/>
    <property type="match status" value="10"/>
</dbReference>
<dbReference type="InterPro" id="IPR002909">
    <property type="entry name" value="IPT_dom"/>
</dbReference>
<evidence type="ECO:0000259" key="3">
    <source>
        <dbReference type="PROSITE" id="PS51484"/>
    </source>
</evidence>
<comment type="caution">
    <text evidence="4">The sequence shown here is derived from an EMBL/GenBank/DDBJ whole genome shotgun (WGS) entry which is preliminary data.</text>
</comment>
<gene>
    <name evidence="4" type="ORF">BaRGS_00036745</name>
</gene>
<proteinExistence type="predicted"/>
<dbReference type="InterPro" id="IPR019316">
    <property type="entry name" value="G8_domain"/>
</dbReference>
<sequence length="1698" mass="178728">MAHKGKVTGVWLKFRHRMSSKEDYKVGSTSFPISVSDDVLDQWLYSCIDIQTKVRDVAKNKLDYRLEAVAVWRDTSSLRDVFIDDVVLVSQPTVQNTEMAARMRLRQARPNDAFIRGVEVTGSEGNYTVKIDPHLCGNGFQLFAVWGGQTTQGSIEASSNSATSVLSSGEQQLELQVSRSSRASIPIAGTFTVSFNGQTSTPILATPEPDLVVVSDKLSAISTLGDVDVTFNGDCTAFQYTVTMATKAGDQNEMTLDASDVTGNNVVAKVVTQTNGSLYYQPIPGDILRTLHDKPQVELTINNVPTACNRANQADSMDCSFEWTDALTPTVTDVSPDSGCDVASVTITGTGFADSGNVITIGGADCTETFASATSLTCSLSVGSEALSGDLSQNVKVVVPNKGLALGSVTFTFTPSISSISPAQGSMQGGLDLTLTGQCFSESTSVVIGGQTAVVKSRSSTQLVVIVPEMIVAPARRKRESHRYARQTTTQPVAVMVVQSGNQVTAGSSFTYSQSATPRITGIAPTQVSAAGGDVTITGIKFGTEEPNVVVLDTSLELEVTSHSDTEVVVKFPPIGQDSYTLGLSVPGVGLAEVNSGVPPVTVTFEVTGMNPVYGSMYGGTIMTVEGEGFGDDDSLLDVTLGGHACPVETVSDTVITCKLAYTGTEYTVTNQGKHKDYGTGYAYDPKVLSILTGDCVTWRWTTPSHVTGITYGIFETEDDETHETLSGGFASPGTKKANGQYRFCFTKPGDYYYWSGYVNEPYNSIYLRGQVTVTRRTSTLADLKVTLAGVEAAYDTGASRRKRGAASDPDPCDPVTGLIAGCTPQEDPTPTSTDRFQHVLHECATPTITSISPRRGTGKDTVTFMGTGFGTEDCQNEITYAGVGEGVVTSSSATSLSFTLGTAGPPPVGVLEEFTLRVGNRGNALVAIKKDAGRRFGFLPAFWEMTPAQGSKGGRTLVTFSGSGFAPSVGDIATATETEVTCLTPPGDDFINVAVEVYTATGSGQMQAECRAPQCAFQYSSDLTPTVDNIAPDVISASPTTLTMTGTGFGTTQVDVTVTVGGSQCSLMSVADDQVVCECEDVPAGTHAPEVRVDNKGLADTSNTVTSEATISDFFPQEGSTNGGTVVTITGHGFEAPSLVTIDDEPCEVTSDLPGEIECVTSAHAAGLFDLVVTSAGVEYSAETFTFSAAATPSVVSTTPEKGEAGETVTIDGDGFSTTPSENTVRIGDVEATVNSATATQLSVTLGNQMTGSYAVLVNVQDKGDSNDDVMFEYELGDFTFSPSSGTTAGGTAVTLTGSGFVPDMTEVTICDEICIPVEGETTASQLVCTTPASSSLDTTSQCNVKVTVNSLEKTASTQYTYDASITPEVTGVEPRRGGTAGGTPLTISGSGFGTSIPNVSVKIGGAVCDVSAVTDTEITCTTNSAPSGDYEVDVNVNEAGSAIQADAGYRYIDVWSSPFTWDGDADNIPGEGDLVDIPPGQILLLDTTTPRLRMLIIRGKLIFDEMDLELHADNILITDGGSLQVGTEDSPFPAQYTACIVLHGHLRSRELPIYGTKVIAVRNGTLDMHGSPTPVTWTLLASEANVGDTSITLTTPVNWRVGDEIVIPTTSHRHSWAQNEVRKIDAISGDGLTLTLDKPLDYKHVSEEHTLGSGDTLATVALRGEVGLLSHNVKLIGSENDEWLEDIEACDETFDT</sequence>
<organism evidence="4 5">
    <name type="scientific">Batillaria attramentaria</name>
    <dbReference type="NCBI Taxonomy" id="370345"/>
    <lineage>
        <taxon>Eukaryota</taxon>
        <taxon>Metazoa</taxon>
        <taxon>Spiralia</taxon>
        <taxon>Lophotrochozoa</taxon>
        <taxon>Mollusca</taxon>
        <taxon>Gastropoda</taxon>
        <taxon>Caenogastropoda</taxon>
        <taxon>Sorbeoconcha</taxon>
        <taxon>Cerithioidea</taxon>
        <taxon>Batillariidae</taxon>
        <taxon>Batillaria</taxon>
    </lineage>
</organism>
<feature type="region of interest" description="Disordered" evidence="2">
    <location>
        <begin position="1198"/>
        <end position="1217"/>
    </location>
</feature>
<dbReference type="PROSITE" id="PS51484">
    <property type="entry name" value="G8"/>
    <property type="match status" value="1"/>
</dbReference>
<keyword evidence="1" id="KW-0732">Signal</keyword>
<reference evidence="4 5" key="1">
    <citation type="journal article" date="2023" name="Sci. Data">
        <title>Genome assembly of the Korean intertidal mud-creeper Batillaria attramentaria.</title>
        <authorList>
            <person name="Patra A.K."/>
            <person name="Ho P.T."/>
            <person name="Jun S."/>
            <person name="Lee S.J."/>
            <person name="Kim Y."/>
            <person name="Won Y.J."/>
        </authorList>
    </citation>
    <scope>NUCLEOTIDE SEQUENCE [LARGE SCALE GENOMIC DNA]</scope>
    <source>
        <strain evidence="4">Wonlab-2016</strain>
    </source>
</reference>